<dbReference type="Proteomes" id="UP000294338">
    <property type="component" value="Chromosome 1"/>
</dbReference>
<proteinExistence type="predicted"/>
<dbReference type="GO" id="GO:0000049">
    <property type="term" value="F:tRNA binding"/>
    <property type="evidence" value="ECO:0007669"/>
    <property type="project" value="TreeGrafter"/>
</dbReference>
<dbReference type="InterPro" id="IPR045864">
    <property type="entry name" value="aa-tRNA-synth_II/BPL/LPL"/>
</dbReference>
<dbReference type="Pfam" id="PF00152">
    <property type="entry name" value="tRNA-synt_2"/>
    <property type="match status" value="1"/>
</dbReference>
<comment type="subunit">
    <text evidence="1">Homodimer.</text>
</comment>
<dbReference type="EMBL" id="LR217705">
    <property type="protein sequence ID" value="VFP80561.1"/>
    <property type="molecule type" value="Genomic_DNA"/>
</dbReference>
<dbReference type="GO" id="GO:0006430">
    <property type="term" value="P:lysyl-tRNA aminoacylation"/>
    <property type="evidence" value="ECO:0007669"/>
    <property type="project" value="InterPro"/>
</dbReference>
<keyword evidence="4" id="KW-0067">ATP-binding</keyword>
<accession>A0A451D4E2</accession>
<evidence type="ECO:0000256" key="1">
    <source>
        <dbReference type="ARBA" id="ARBA00011738"/>
    </source>
</evidence>
<dbReference type="GO" id="GO:0005524">
    <property type="term" value="F:ATP binding"/>
    <property type="evidence" value="ECO:0007669"/>
    <property type="project" value="UniProtKB-KW"/>
</dbReference>
<keyword evidence="3" id="KW-0547">Nucleotide-binding</keyword>
<dbReference type="InterPro" id="IPR006195">
    <property type="entry name" value="aa-tRNA-synth_II"/>
</dbReference>
<evidence type="ECO:0000256" key="2">
    <source>
        <dbReference type="ARBA" id="ARBA00022598"/>
    </source>
</evidence>
<sequence>MKTINRWRPSASLVNLFHRAKIIAKIRRFFYEREILEVETPAMSQSTVTDINISSFETFFFQPEDLHHTDGLKLWLITSPEYHMKRLLAAGSGPIYQLCRSFRNQECGRYHNPEFTILEWYQPNYDIYRLMNEVNELLQTILYYPIAETCSYQEAFLRYLALDPLTADNSQLRIAAEKLGLKNLTENEKNRDTILQLLFINGIEKEISAERPVFIYHFPATQAALAVLSKEDNRVAERFEVYFQGIELANGFCELTDADEQRQRFEKDNYVRHSSGLSQKPIDTYFLGALTQGMPESSGVALGVDRLVMLALKADKLSDVIAFSVDRC</sequence>
<dbReference type="InterPro" id="IPR004525">
    <property type="entry name" value="EpmA"/>
</dbReference>
<dbReference type="GO" id="GO:0005829">
    <property type="term" value="C:cytosol"/>
    <property type="evidence" value="ECO:0007669"/>
    <property type="project" value="TreeGrafter"/>
</dbReference>
<organism evidence="7 8">
    <name type="scientific">Candidatus Erwinia haradaeae</name>
    <dbReference type="NCBI Taxonomy" id="1922217"/>
    <lineage>
        <taxon>Bacteria</taxon>
        <taxon>Pseudomonadati</taxon>
        <taxon>Pseudomonadota</taxon>
        <taxon>Gammaproteobacteria</taxon>
        <taxon>Enterobacterales</taxon>
        <taxon>Erwiniaceae</taxon>
        <taxon>Erwinia</taxon>
    </lineage>
</organism>
<gene>
    <name evidence="7" type="primary">epmA</name>
    <name evidence="7" type="ORF">ERCISPPS3390_430</name>
</gene>
<protein>
    <submittedName>
        <fullName evidence="7">Elongation factor P--(R)-beta-lysine ligase</fullName>
        <ecNumber evidence="7">6.3.1.-</ecNumber>
    </submittedName>
</protein>
<dbReference type="PROSITE" id="PS50862">
    <property type="entry name" value="AA_TRNA_LIGASE_II"/>
    <property type="match status" value="1"/>
</dbReference>
<dbReference type="AlphaFoldDB" id="A0A451D4E2"/>
<keyword evidence="2 7" id="KW-0436">Ligase</keyword>
<evidence type="ECO:0000256" key="5">
    <source>
        <dbReference type="ARBA" id="ARBA00052794"/>
    </source>
</evidence>
<dbReference type="PANTHER" id="PTHR42918:SF6">
    <property type="entry name" value="ELONGATION FACTOR P--(R)-BETA-LYSINE LIGASE"/>
    <property type="match status" value="1"/>
</dbReference>
<keyword evidence="7" id="KW-0648">Protein biosynthesis</keyword>
<evidence type="ECO:0000256" key="4">
    <source>
        <dbReference type="ARBA" id="ARBA00022840"/>
    </source>
</evidence>
<feature type="domain" description="Aminoacyl-transfer RNA synthetases class-II family profile" evidence="6">
    <location>
        <begin position="19"/>
        <end position="328"/>
    </location>
</feature>
<dbReference type="FunFam" id="3.30.930.10:FF:000017">
    <property type="entry name" value="Elongation factor P--(R)-beta-lysine ligase"/>
    <property type="match status" value="1"/>
</dbReference>
<evidence type="ECO:0000259" key="6">
    <source>
        <dbReference type="PROSITE" id="PS50862"/>
    </source>
</evidence>
<evidence type="ECO:0000313" key="7">
    <source>
        <dbReference type="EMBL" id="VFP80561.1"/>
    </source>
</evidence>
<dbReference type="InterPro" id="IPR004364">
    <property type="entry name" value="Aa-tRNA-synt_II"/>
</dbReference>
<dbReference type="GO" id="GO:0004824">
    <property type="term" value="F:lysine-tRNA ligase activity"/>
    <property type="evidence" value="ECO:0007669"/>
    <property type="project" value="InterPro"/>
</dbReference>
<dbReference type="Gene3D" id="3.30.930.10">
    <property type="entry name" value="Bira Bifunctional Protein, Domain 2"/>
    <property type="match status" value="1"/>
</dbReference>
<comment type="catalytic activity">
    <reaction evidence="5">
        <text>D-beta-lysine + L-lysyl-[protein] + ATP = N(6)-((3R)-3,6-diaminohexanoyl)-L-lysyl-[protein] + AMP + diphosphate + H(+)</text>
        <dbReference type="Rhea" id="RHEA:83435"/>
        <dbReference type="Rhea" id="RHEA-COMP:9752"/>
        <dbReference type="Rhea" id="RHEA-COMP:20131"/>
        <dbReference type="ChEBI" id="CHEBI:15378"/>
        <dbReference type="ChEBI" id="CHEBI:29969"/>
        <dbReference type="ChEBI" id="CHEBI:30616"/>
        <dbReference type="ChEBI" id="CHEBI:33019"/>
        <dbReference type="ChEBI" id="CHEBI:84138"/>
        <dbReference type="ChEBI" id="CHEBI:156053"/>
        <dbReference type="ChEBI" id="CHEBI:456215"/>
    </reaction>
    <physiologicalReaction direction="left-to-right" evidence="5">
        <dbReference type="Rhea" id="RHEA:83436"/>
    </physiologicalReaction>
</comment>
<dbReference type="NCBIfam" id="NF006828">
    <property type="entry name" value="PRK09350.1"/>
    <property type="match status" value="1"/>
</dbReference>
<name>A0A451D4E2_9GAMM</name>
<dbReference type="PANTHER" id="PTHR42918">
    <property type="entry name" value="LYSYL-TRNA SYNTHETASE"/>
    <property type="match status" value="1"/>
</dbReference>
<dbReference type="GO" id="GO:0003746">
    <property type="term" value="F:translation elongation factor activity"/>
    <property type="evidence" value="ECO:0007669"/>
    <property type="project" value="UniProtKB-KW"/>
</dbReference>
<evidence type="ECO:0000256" key="3">
    <source>
        <dbReference type="ARBA" id="ARBA00022741"/>
    </source>
</evidence>
<dbReference type="EC" id="6.3.1.-" evidence="7"/>
<reference evidence="7 8" key="1">
    <citation type="submission" date="2019-02" db="EMBL/GenBank/DDBJ databases">
        <authorList>
            <person name="Manzano-Marin A."/>
            <person name="Manzano-Marin A."/>
        </authorList>
    </citation>
    <scope>NUCLEOTIDE SEQUENCE [LARGE SCALE GENOMIC DNA]</scope>
    <source>
        <strain evidence="7 8">ErCisplendens/pseudotsugae</strain>
    </source>
</reference>
<dbReference type="NCBIfam" id="TIGR00462">
    <property type="entry name" value="genX"/>
    <property type="match status" value="1"/>
</dbReference>
<evidence type="ECO:0000313" key="8">
    <source>
        <dbReference type="Proteomes" id="UP000294338"/>
    </source>
</evidence>
<dbReference type="SUPFAM" id="SSF55681">
    <property type="entry name" value="Class II aaRS and biotin synthetases"/>
    <property type="match status" value="1"/>
</dbReference>
<dbReference type="RefSeq" id="WP_197095198.1">
    <property type="nucleotide sequence ID" value="NZ_LR217705.1"/>
</dbReference>
<keyword evidence="7" id="KW-0251">Elongation factor</keyword>